<protein>
    <submittedName>
        <fullName evidence="2">Uncharacterized protein</fullName>
    </submittedName>
</protein>
<dbReference type="OrthoDB" id="9784149at2"/>
<dbReference type="RefSeq" id="WP_142702653.1">
    <property type="nucleotide sequence ID" value="NZ_VIRS01000001.1"/>
</dbReference>
<dbReference type="Proteomes" id="UP000317982">
    <property type="component" value="Unassembled WGS sequence"/>
</dbReference>
<dbReference type="InParanoid" id="A0A545B2F6"/>
<organism evidence="2 3">
    <name type="scientific">Cryptosporangium phraense</name>
    <dbReference type="NCBI Taxonomy" id="2593070"/>
    <lineage>
        <taxon>Bacteria</taxon>
        <taxon>Bacillati</taxon>
        <taxon>Actinomycetota</taxon>
        <taxon>Actinomycetes</taxon>
        <taxon>Cryptosporangiales</taxon>
        <taxon>Cryptosporangiaceae</taxon>
        <taxon>Cryptosporangium</taxon>
    </lineage>
</organism>
<reference evidence="2 3" key="1">
    <citation type="submission" date="2019-07" db="EMBL/GenBank/DDBJ databases">
        <title>Cryptosporangium phraense sp. nov., isolated from plant litter.</title>
        <authorList>
            <person name="Suriyachadkun C."/>
        </authorList>
    </citation>
    <scope>NUCLEOTIDE SEQUENCE [LARGE SCALE GENOMIC DNA]</scope>
    <source>
        <strain evidence="2 3">A-T 5661</strain>
    </source>
</reference>
<comment type="caution">
    <text evidence="2">The sequence shown here is derived from an EMBL/GenBank/DDBJ whole genome shotgun (WGS) entry which is preliminary data.</text>
</comment>
<proteinExistence type="predicted"/>
<keyword evidence="3" id="KW-1185">Reference proteome</keyword>
<evidence type="ECO:0000256" key="1">
    <source>
        <dbReference type="SAM" id="SignalP"/>
    </source>
</evidence>
<sequence length="232" mass="24266">MGSVRRTHLLAGAAVAAALIALPAAVALATVGDDDAEAVIRVQPITDATGSPAAATGSTSKKPFFWAGATLDLPWTDAPFLSDGGSCPGGRITFIPNTDPANPGRGDASRPGYEYHLGVAATADVTRDGRPDDLIRLSCDPADRIEGGWTFWYLYSVVDGKPVLRDFVTSAEAKANATWNVASIGARRGAIDTEMTADGAPGLQKRVFRWTGRELVPDKPLAGHPEADTAPR</sequence>
<dbReference type="EMBL" id="VIRS01000001">
    <property type="protein sequence ID" value="TQS47035.1"/>
    <property type="molecule type" value="Genomic_DNA"/>
</dbReference>
<accession>A0A545B2F6</accession>
<keyword evidence="1" id="KW-0732">Signal</keyword>
<name>A0A545B2F6_9ACTN</name>
<gene>
    <name evidence="2" type="ORF">FL583_01895</name>
</gene>
<feature type="signal peptide" evidence="1">
    <location>
        <begin position="1"/>
        <end position="29"/>
    </location>
</feature>
<evidence type="ECO:0000313" key="3">
    <source>
        <dbReference type="Proteomes" id="UP000317982"/>
    </source>
</evidence>
<dbReference type="AlphaFoldDB" id="A0A545B2F6"/>
<feature type="chain" id="PRO_5022104045" evidence="1">
    <location>
        <begin position="30"/>
        <end position="232"/>
    </location>
</feature>
<evidence type="ECO:0000313" key="2">
    <source>
        <dbReference type="EMBL" id="TQS47035.1"/>
    </source>
</evidence>